<evidence type="ECO:0000313" key="3">
    <source>
        <dbReference type="EMBL" id="MDQ0157551.1"/>
    </source>
</evidence>
<evidence type="ECO:0000313" key="4">
    <source>
        <dbReference type="Proteomes" id="UP001231362"/>
    </source>
</evidence>
<dbReference type="Gene3D" id="3.40.50.150">
    <property type="entry name" value="Vaccinia Virus protein VP39"/>
    <property type="match status" value="1"/>
</dbReference>
<comment type="caution">
    <text evidence="3">The sequence shown here is derived from an EMBL/GenBank/DDBJ whole genome shotgun (WGS) entry which is preliminary data.</text>
</comment>
<feature type="domain" description="Methyltransferase" evidence="2">
    <location>
        <begin position="35"/>
        <end position="131"/>
    </location>
</feature>
<dbReference type="PANTHER" id="PTHR43861">
    <property type="entry name" value="TRANS-ACONITATE 2-METHYLTRANSFERASE-RELATED"/>
    <property type="match status" value="1"/>
</dbReference>
<evidence type="ECO:0000259" key="2">
    <source>
        <dbReference type="Pfam" id="PF13649"/>
    </source>
</evidence>
<dbReference type="GO" id="GO:0008168">
    <property type="term" value="F:methyltransferase activity"/>
    <property type="evidence" value="ECO:0007669"/>
    <property type="project" value="UniProtKB-KW"/>
</dbReference>
<accession>A0ABT9V9B4</accession>
<dbReference type="CDD" id="cd02440">
    <property type="entry name" value="AdoMet_MTases"/>
    <property type="match status" value="1"/>
</dbReference>
<keyword evidence="4" id="KW-1185">Reference proteome</keyword>
<gene>
    <name evidence="3" type="ORF">J2S07_003895</name>
</gene>
<dbReference type="Proteomes" id="UP001231362">
    <property type="component" value="Unassembled WGS sequence"/>
</dbReference>
<dbReference type="InterPro" id="IPR029063">
    <property type="entry name" value="SAM-dependent_MTases_sf"/>
</dbReference>
<dbReference type="RefSeq" id="WP_307152004.1">
    <property type="nucleotide sequence ID" value="NZ_JAUSTU010000030.1"/>
</dbReference>
<sequence length="235" mass="25916">MSFYESLYPFYDKIFPLNQQAVTFLLSHFHRDATILDVGSGTGNMAIALAKEGLKVTAIEPEQAMANDILSKADAEGVSVEVQTKTMEQIGQLDETYDGIYCVGNTLPHLQSITEIQRFLEQCFAKLNKGGTLIIQTVNFDKFLASDNFSFPVIEKEDFKFERKYESLGGKVQFTAILTTNGKSSTNTIPLFPVTAKVLVPLLEKAGFKEINVFGNFKGEAHSVKSPALVVVAEV</sequence>
<dbReference type="SUPFAM" id="SSF53335">
    <property type="entry name" value="S-adenosyl-L-methionine-dependent methyltransferases"/>
    <property type="match status" value="1"/>
</dbReference>
<dbReference type="Pfam" id="PF13649">
    <property type="entry name" value="Methyltransf_25"/>
    <property type="match status" value="1"/>
</dbReference>
<protein>
    <submittedName>
        <fullName evidence="3">2-polyprenyl-3-methyl-5-hydroxy-6-metoxy-1, 4-benzoquinol methylase</fullName>
    </submittedName>
</protein>
<dbReference type="PANTHER" id="PTHR43861:SF3">
    <property type="entry name" value="PUTATIVE (AFU_ORTHOLOGUE AFUA_2G14390)-RELATED"/>
    <property type="match status" value="1"/>
</dbReference>
<dbReference type="Gene3D" id="2.20.25.110">
    <property type="entry name" value="S-adenosyl-L-methionine-dependent methyltransferases"/>
    <property type="match status" value="1"/>
</dbReference>
<keyword evidence="3" id="KW-0489">Methyltransferase</keyword>
<organism evidence="3 4">
    <name type="scientific">Anoxybacillus andreesenii</name>
    <dbReference type="NCBI Taxonomy" id="1325932"/>
    <lineage>
        <taxon>Bacteria</taxon>
        <taxon>Bacillati</taxon>
        <taxon>Bacillota</taxon>
        <taxon>Bacilli</taxon>
        <taxon>Bacillales</taxon>
        <taxon>Anoxybacillaceae</taxon>
        <taxon>Anoxybacillus</taxon>
    </lineage>
</organism>
<dbReference type="EMBL" id="JAUSTU010000030">
    <property type="protein sequence ID" value="MDQ0157551.1"/>
    <property type="molecule type" value="Genomic_DNA"/>
</dbReference>
<reference evidence="3 4" key="1">
    <citation type="submission" date="2023-07" db="EMBL/GenBank/DDBJ databases">
        <title>Genomic Encyclopedia of Type Strains, Phase IV (KMG-IV): sequencing the most valuable type-strain genomes for metagenomic binning, comparative biology and taxonomic classification.</title>
        <authorList>
            <person name="Goeker M."/>
        </authorList>
    </citation>
    <scope>NUCLEOTIDE SEQUENCE [LARGE SCALE GENOMIC DNA]</scope>
    <source>
        <strain evidence="3 4">DSM 23948</strain>
    </source>
</reference>
<keyword evidence="1" id="KW-0808">Transferase</keyword>
<evidence type="ECO:0000256" key="1">
    <source>
        <dbReference type="ARBA" id="ARBA00022679"/>
    </source>
</evidence>
<name>A0ABT9V9B4_9BACL</name>
<dbReference type="InterPro" id="IPR041698">
    <property type="entry name" value="Methyltransf_25"/>
</dbReference>
<proteinExistence type="predicted"/>
<dbReference type="GO" id="GO:0032259">
    <property type="term" value="P:methylation"/>
    <property type="evidence" value="ECO:0007669"/>
    <property type="project" value="UniProtKB-KW"/>
</dbReference>